<reference evidence="4 5" key="1">
    <citation type="submission" date="2019-03" db="EMBL/GenBank/DDBJ databases">
        <title>Genomic Encyclopedia of Type Strains, Phase IV (KMG-IV): sequencing the most valuable type-strain genomes for metagenomic binning, comparative biology and taxonomic classification.</title>
        <authorList>
            <person name="Goeker M."/>
        </authorList>
    </citation>
    <scope>NUCLEOTIDE SEQUENCE [LARGE SCALE GENOMIC DNA]</scope>
    <source>
        <strain evidence="4 5">DSM 21100</strain>
    </source>
</reference>
<feature type="domain" description="Polysaccharide export protein N-terminal" evidence="3">
    <location>
        <begin position="40"/>
        <end position="130"/>
    </location>
</feature>
<keyword evidence="5" id="KW-1185">Reference proteome</keyword>
<protein>
    <submittedName>
        <fullName evidence="4">Protein involved in polysaccharide export with SLBB domain</fullName>
    </submittedName>
</protein>
<feature type="signal peptide" evidence="2">
    <location>
        <begin position="1"/>
        <end position="24"/>
    </location>
</feature>
<dbReference type="OrthoDB" id="937431at2"/>
<proteinExistence type="predicted"/>
<dbReference type="PROSITE" id="PS51257">
    <property type="entry name" value="PROKAR_LIPOPROTEIN"/>
    <property type="match status" value="1"/>
</dbReference>
<dbReference type="Proteomes" id="UP000295807">
    <property type="component" value="Unassembled WGS sequence"/>
</dbReference>
<evidence type="ECO:0000256" key="2">
    <source>
        <dbReference type="SAM" id="SignalP"/>
    </source>
</evidence>
<dbReference type="InterPro" id="IPR049712">
    <property type="entry name" value="Poly_export"/>
</dbReference>
<gene>
    <name evidence="4" type="ORF">EDD80_11725</name>
</gene>
<dbReference type="GO" id="GO:0015159">
    <property type="term" value="F:polysaccharide transmembrane transporter activity"/>
    <property type="evidence" value="ECO:0007669"/>
    <property type="project" value="InterPro"/>
</dbReference>
<dbReference type="InterPro" id="IPR003715">
    <property type="entry name" value="Poly_export_N"/>
</dbReference>
<dbReference type="AlphaFoldDB" id="A0A4R3KM71"/>
<organism evidence="4 5">
    <name type="scientific">Anseongella ginsenosidimutans</name>
    <dbReference type="NCBI Taxonomy" id="496056"/>
    <lineage>
        <taxon>Bacteria</taxon>
        <taxon>Pseudomonadati</taxon>
        <taxon>Bacteroidota</taxon>
        <taxon>Sphingobacteriia</taxon>
        <taxon>Sphingobacteriales</taxon>
        <taxon>Sphingobacteriaceae</taxon>
        <taxon>Anseongella</taxon>
    </lineage>
</organism>
<evidence type="ECO:0000313" key="5">
    <source>
        <dbReference type="Proteomes" id="UP000295807"/>
    </source>
</evidence>
<dbReference type="EMBL" id="SMAD01000017">
    <property type="protein sequence ID" value="TCS84847.1"/>
    <property type="molecule type" value="Genomic_DNA"/>
</dbReference>
<feature type="chain" id="PRO_5020670619" evidence="2">
    <location>
        <begin position="25"/>
        <end position="257"/>
    </location>
</feature>
<dbReference type="PANTHER" id="PTHR33619:SF3">
    <property type="entry name" value="POLYSACCHARIDE EXPORT PROTEIN GFCE-RELATED"/>
    <property type="match status" value="1"/>
</dbReference>
<dbReference type="RefSeq" id="WP_132130605.1">
    <property type="nucleotide sequence ID" value="NZ_CP042432.1"/>
</dbReference>
<sequence length="257" mass="27896">MKYYFLSIIAIALLLTSCASPKYSGTPYGENIPTFLHDTVEYRIQPGDQLTVQSFNNLSSVIIENSMTGASSSRQGQVPEFQVWVEEDGEVVLPKAGRINAQGLTEEEAAQAVEQAYAGTINDPAFYVNVSNRMVKVLGAVYNQGMYPMTRENQTLGEVLSLAGGVNFEQLGKQLILIRNGIGADSASASKPMLFDLDIHNLADPALTNIVIHSNDVVYLPPSRATVSAAKFRNISAFIQPVLLVLNSIILINTLAK</sequence>
<accession>A0A4R3KM71</accession>
<keyword evidence="1 2" id="KW-0732">Signal</keyword>
<evidence type="ECO:0000259" key="3">
    <source>
        <dbReference type="Pfam" id="PF02563"/>
    </source>
</evidence>
<dbReference type="Pfam" id="PF02563">
    <property type="entry name" value="Poly_export"/>
    <property type="match status" value="1"/>
</dbReference>
<evidence type="ECO:0000256" key="1">
    <source>
        <dbReference type="ARBA" id="ARBA00022729"/>
    </source>
</evidence>
<evidence type="ECO:0000313" key="4">
    <source>
        <dbReference type="EMBL" id="TCS84847.1"/>
    </source>
</evidence>
<comment type="caution">
    <text evidence="4">The sequence shown here is derived from an EMBL/GenBank/DDBJ whole genome shotgun (WGS) entry which is preliminary data.</text>
</comment>
<dbReference type="Gene3D" id="3.30.1950.10">
    <property type="entry name" value="wza like domain"/>
    <property type="match status" value="1"/>
</dbReference>
<dbReference type="Gene3D" id="3.10.560.10">
    <property type="entry name" value="Outer membrane lipoprotein wza domain like"/>
    <property type="match status" value="1"/>
</dbReference>
<name>A0A4R3KM71_9SPHI</name>
<dbReference type="PANTHER" id="PTHR33619">
    <property type="entry name" value="POLYSACCHARIDE EXPORT PROTEIN GFCE-RELATED"/>
    <property type="match status" value="1"/>
</dbReference>